<proteinExistence type="predicted"/>
<sequence>MRKLDDSIARRLCHFERNKIWSLVPKPTNNPIIDTKWVFRKKLDKLGNVVKNKAMW</sequence>
<evidence type="ECO:0000313" key="2">
    <source>
        <dbReference type="Proteomes" id="UP000026915"/>
    </source>
</evidence>
<protein>
    <recommendedName>
        <fullName evidence="3">Reverse transcriptase Ty1/copia-type domain-containing protein</fullName>
    </recommendedName>
</protein>
<keyword evidence="2" id="KW-1185">Reference proteome</keyword>
<evidence type="ECO:0008006" key="3">
    <source>
        <dbReference type="Google" id="ProtNLM"/>
    </source>
</evidence>
<dbReference type="EMBL" id="CM001887">
    <property type="protein sequence ID" value="EOY31901.1"/>
    <property type="molecule type" value="Genomic_DNA"/>
</dbReference>
<evidence type="ECO:0000313" key="1">
    <source>
        <dbReference type="EMBL" id="EOY31901.1"/>
    </source>
</evidence>
<dbReference type="OMA" id="HRFERND"/>
<dbReference type="AlphaFoldDB" id="A0A061GQV1"/>
<gene>
    <name evidence="1" type="ORF">TCM_039237</name>
</gene>
<dbReference type="Proteomes" id="UP000026915">
    <property type="component" value="Chromosome 9"/>
</dbReference>
<dbReference type="HOGENOM" id="CLU_3018172_0_0_1"/>
<reference evidence="1 2" key="1">
    <citation type="journal article" date="2013" name="Genome Biol.">
        <title>The genome sequence of the most widely cultivated cacao type and its use to identify candidate genes regulating pod color.</title>
        <authorList>
            <person name="Motamayor J.C."/>
            <person name="Mockaitis K."/>
            <person name="Schmutz J."/>
            <person name="Haiminen N."/>
            <person name="Iii D.L."/>
            <person name="Cornejo O."/>
            <person name="Findley S.D."/>
            <person name="Zheng P."/>
            <person name="Utro F."/>
            <person name="Royaert S."/>
            <person name="Saski C."/>
            <person name="Jenkins J."/>
            <person name="Podicheti R."/>
            <person name="Zhao M."/>
            <person name="Scheffler B.E."/>
            <person name="Stack J.C."/>
            <person name="Feltus F.A."/>
            <person name="Mustiga G.M."/>
            <person name="Amores F."/>
            <person name="Phillips W."/>
            <person name="Marelli J.P."/>
            <person name="May G.D."/>
            <person name="Shapiro H."/>
            <person name="Ma J."/>
            <person name="Bustamante C.D."/>
            <person name="Schnell R.J."/>
            <person name="Main D."/>
            <person name="Gilbert D."/>
            <person name="Parida L."/>
            <person name="Kuhn D.N."/>
        </authorList>
    </citation>
    <scope>NUCLEOTIDE SEQUENCE [LARGE SCALE GENOMIC DNA]</scope>
    <source>
        <strain evidence="2">cv. Matina 1-6</strain>
    </source>
</reference>
<dbReference type="Gramene" id="EOY31901">
    <property type="protein sequence ID" value="EOY31901"/>
    <property type="gene ID" value="TCM_039237"/>
</dbReference>
<accession>A0A061GQV1</accession>
<name>A0A061GQV1_THECC</name>
<organism evidence="1 2">
    <name type="scientific">Theobroma cacao</name>
    <name type="common">Cacao</name>
    <name type="synonym">Cocoa</name>
    <dbReference type="NCBI Taxonomy" id="3641"/>
    <lineage>
        <taxon>Eukaryota</taxon>
        <taxon>Viridiplantae</taxon>
        <taxon>Streptophyta</taxon>
        <taxon>Embryophyta</taxon>
        <taxon>Tracheophyta</taxon>
        <taxon>Spermatophyta</taxon>
        <taxon>Magnoliopsida</taxon>
        <taxon>eudicotyledons</taxon>
        <taxon>Gunneridae</taxon>
        <taxon>Pentapetalae</taxon>
        <taxon>rosids</taxon>
        <taxon>malvids</taxon>
        <taxon>Malvales</taxon>
        <taxon>Malvaceae</taxon>
        <taxon>Byttnerioideae</taxon>
        <taxon>Theobroma</taxon>
    </lineage>
</organism>
<dbReference type="InParanoid" id="A0A061GQV1"/>